<evidence type="ECO:0000256" key="4">
    <source>
        <dbReference type="ARBA" id="ARBA00022989"/>
    </source>
</evidence>
<dbReference type="OrthoDB" id="166803at2759"/>
<comment type="caution">
    <text evidence="9">The sequence shown here is derived from an EMBL/GenBank/DDBJ whole genome shotgun (WGS) entry which is preliminary data.</text>
</comment>
<organism evidence="9 11">
    <name type="scientific">Perkinsus olseni</name>
    <name type="common">Perkinsus atlanticus</name>
    <dbReference type="NCBI Taxonomy" id="32597"/>
    <lineage>
        <taxon>Eukaryota</taxon>
        <taxon>Sar</taxon>
        <taxon>Alveolata</taxon>
        <taxon>Perkinsozoa</taxon>
        <taxon>Perkinsea</taxon>
        <taxon>Perkinsida</taxon>
        <taxon>Perkinsidae</taxon>
        <taxon>Perkinsus</taxon>
    </lineage>
</organism>
<gene>
    <name evidence="10" type="ORF">FOL46_008774</name>
    <name evidence="9" type="ORF">FOZ61_009701</name>
</gene>
<sequence>MVSRFRLGFGVTMLAVAAGLYYKFGYLLSLHSIKVNRDWIAAEVERNFWLSACIYMLAMCLDIGLTIPGATTLSFAGGLFFDQPYAAIFSYMGYVIGACVSYLLVRTVLADFAKWLLNTESRLYKKLERNLKNNAFIYLIAARYTLVFPFWFVNGCAALIGVPFTTFMSATAVAVIPGSVLYTTAGRAMTNVLATLDQDTKVSVTDVLIQSMGSDDVRASAMSLAVCGIIPVLMKIRSHRKKMAKAHNEAGGLGKAASEETSQQQKKTS</sequence>
<evidence type="ECO:0000256" key="7">
    <source>
        <dbReference type="SAM" id="Phobius"/>
    </source>
</evidence>
<dbReference type="InterPro" id="IPR015414">
    <property type="entry name" value="TMEM64"/>
</dbReference>
<feature type="transmembrane region" description="Helical" evidence="7">
    <location>
        <begin position="160"/>
        <end position="182"/>
    </location>
</feature>
<feature type="transmembrane region" description="Helical" evidence="7">
    <location>
        <begin position="7"/>
        <end position="28"/>
    </location>
</feature>
<keyword evidence="5 7" id="KW-0472">Membrane</keyword>
<proteinExistence type="predicted"/>
<keyword evidence="4 7" id="KW-1133">Transmembrane helix</keyword>
<feature type="transmembrane region" description="Helical" evidence="7">
    <location>
        <begin position="48"/>
        <end position="73"/>
    </location>
</feature>
<dbReference type="PANTHER" id="PTHR12677">
    <property type="entry name" value="GOLGI APPARATUS MEMBRANE PROTEIN TVP38-RELATED"/>
    <property type="match status" value="1"/>
</dbReference>
<feature type="region of interest" description="Disordered" evidence="6">
    <location>
        <begin position="247"/>
        <end position="269"/>
    </location>
</feature>
<evidence type="ECO:0000256" key="2">
    <source>
        <dbReference type="ARBA" id="ARBA00022475"/>
    </source>
</evidence>
<feature type="domain" description="VTT" evidence="8">
    <location>
        <begin position="70"/>
        <end position="187"/>
    </location>
</feature>
<reference evidence="11 12" key="1">
    <citation type="submission" date="2020-04" db="EMBL/GenBank/DDBJ databases">
        <title>Perkinsus olseni comparative genomics.</title>
        <authorList>
            <person name="Bogema D.R."/>
        </authorList>
    </citation>
    <scope>NUCLEOTIDE SEQUENCE [LARGE SCALE GENOMIC DNA]</scope>
    <source>
        <strain evidence="9">ATCC PRA-179</strain>
        <strain evidence="10">ATCC PRA-31</strain>
    </source>
</reference>
<evidence type="ECO:0000256" key="1">
    <source>
        <dbReference type="ARBA" id="ARBA00004651"/>
    </source>
</evidence>
<dbReference type="Proteomes" id="UP000570595">
    <property type="component" value="Unassembled WGS sequence"/>
</dbReference>
<evidence type="ECO:0000256" key="5">
    <source>
        <dbReference type="ARBA" id="ARBA00023136"/>
    </source>
</evidence>
<dbReference type="PANTHER" id="PTHR12677:SF59">
    <property type="entry name" value="GOLGI APPARATUS MEMBRANE PROTEIN TVP38-RELATED"/>
    <property type="match status" value="1"/>
</dbReference>
<dbReference type="EMBL" id="JABAHT010000728">
    <property type="protein sequence ID" value="KAF4652405.1"/>
    <property type="molecule type" value="Genomic_DNA"/>
</dbReference>
<evidence type="ECO:0000259" key="8">
    <source>
        <dbReference type="Pfam" id="PF09335"/>
    </source>
</evidence>
<protein>
    <recommendedName>
        <fullName evidence="8">VTT domain-containing protein</fullName>
    </recommendedName>
</protein>
<dbReference type="EMBL" id="JABANN010000730">
    <property type="protein sequence ID" value="KAF4654323.1"/>
    <property type="molecule type" value="Genomic_DNA"/>
</dbReference>
<dbReference type="InterPro" id="IPR032816">
    <property type="entry name" value="VTT_dom"/>
</dbReference>
<evidence type="ECO:0000313" key="12">
    <source>
        <dbReference type="Proteomes" id="UP000572268"/>
    </source>
</evidence>
<evidence type="ECO:0000313" key="9">
    <source>
        <dbReference type="EMBL" id="KAF4652405.1"/>
    </source>
</evidence>
<dbReference type="AlphaFoldDB" id="A0A7J6KYI2"/>
<evidence type="ECO:0000256" key="3">
    <source>
        <dbReference type="ARBA" id="ARBA00022692"/>
    </source>
</evidence>
<evidence type="ECO:0000256" key="6">
    <source>
        <dbReference type="SAM" id="MobiDB-lite"/>
    </source>
</evidence>
<feature type="transmembrane region" description="Helical" evidence="7">
    <location>
        <begin position="85"/>
        <end position="105"/>
    </location>
</feature>
<evidence type="ECO:0000313" key="10">
    <source>
        <dbReference type="EMBL" id="KAF4654323.1"/>
    </source>
</evidence>
<dbReference type="Pfam" id="PF09335">
    <property type="entry name" value="VTT_dom"/>
    <property type="match status" value="1"/>
</dbReference>
<evidence type="ECO:0000313" key="11">
    <source>
        <dbReference type="Proteomes" id="UP000570595"/>
    </source>
</evidence>
<feature type="compositionally biased region" description="Polar residues" evidence="6">
    <location>
        <begin position="259"/>
        <end position="269"/>
    </location>
</feature>
<accession>A0A7J6KYI2</accession>
<dbReference type="GO" id="GO:0005886">
    <property type="term" value="C:plasma membrane"/>
    <property type="evidence" value="ECO:0007669"/>
    <property type="project" value="UniProtKB-SubCell"/>
</dbReference>
<feature type="transmembrane region" description="Helical" evidence="7">
    <location>
        <begin position="135"/>
        <end position="153"/>
    </location>
</feature>
<keyword evidence="2" id="KW-1003">Cell membrane</keyword>
<comment type="subcellular location">
    <subcellularLocation>
        <location evidence="1">Cell membrane</location>
        <topology evidence="1">Multi-pass membrane protein</topology>
    </subcellularLocation>
</comment>
<keyword evidence="3 7" id="KW-0812">Transmembrane</keyword>
<name>A0A7J6KYI2_PEROL</name>
<dbReference type="Proteomes" id="UP000572268">
    <property type="component" value="Unassembled WGS sequence"/>
</dbReference>